<dbReference type="EMBL" id="DVGY01000136">
    <property type="protein sequence ID" value="HIR41378.1"/>
    <property type="molecule type" value="Genomic_DNA"/>
</dbReference>
<keyword evidence="1" id="KW-0472">Membrane</keyword>
<proteinExistence type="predicted"/>
<keyword evidence="1" id="KW-1133">Transmembrane helix</keyword>
<feature type="transmembrane region" description="Helical" evidence="1">
    <location>
        <begin position="210"/>
        <end position="235"/>
    </location>
</feature>
<evidence type="ECO:0000313" key="3">
    <source>
        <dbReference type="Proteomes" id="UP000886749"/>
    </source>
</evidence>
<feature type="transmembrane region" description="Helical" evidence="1">
    <location>
        <begin position="43"/>
        <end position="65"/>
    </location>
</feature>
<reference evidence="2" key="1">
    <citation type="submission" date="2020-10" db="EMBL/GenBank/DDBJ databases">
        <authorList>
            <person name="Gilroy R."/>
        </authorList>
    </citation>
    <scope>NUCLEOTIDE SEQUENCE</scope>
    <source>
        <strain evidence="2">CHK184-25365</strain>
    </source>
</reference>
<organism evidence="2 3">
    <name type="scientific">Candidatus Egerieicola pullicola</name>
    <dbReference type="NCBI Taxonomy" id="2840775"/>
    <lineage>
        <taxon>Bacteria</taxon>
        <taxon>Bacillati</taxon>
        <taxon>Bacillota</taxon>
        <taxon>Clostridia</taxon>
        <taxon>Eubacteriales</taxon>
        <taxon>Oscillospiraceae</taxon>
        <taxon>Oscillospiraceae incertae sedis</taxon>
        <taxon>Candidatus Egerieicola</taxon>
    </lineage>
</organism>
<protein>
    <submittedName>
        <fullName evidence="2">Uncharacterized protein</fullName>
    </submittedName>
</protein>
<feature type="transmembrane region" description="Helical" evidence="1">
    <location>
        <begin position="277"/>
        <end position="296"/>
    </location>
</feature>
<reference evidence="2" key="2">
    <citation type="journal article" date="2021" name="PeerJ">
        <title>Extensive microbial diversity within the chicken gut microbiome revealed by metagenomics and culture.</title>
        <authorList>
            <person name="Gilroy R."/>
            <person name="Ravi A."/>
            <person name="Getino M."/>
            <person name="Pursley I."/>
            <person name="Horton D.L."/>
            <person name="Alikhan N.F."/>
            <person name="Baker D."/>
            <person name="Gharbi K."/>
            <person name="Hall N."/>
            <person name="Watson M."/>
            <person name="Adriaenssens E.M."/>
            <person name="Foster-Nyarko E."/>
            <person name="Jarju S."/>
            <person name="Secka A."/>
            <person name="Antonio M."/>
            <person name="Oren A."/>
            <person name="Chaudhuri R.R."/>
            <person name="La Ragione R."/>
            <person name="Hildebrand F."/>
            <person name="Pallen M.J."/>
        </authorList>
    </citation>
    <scope>NUCLEOTIDE SEQUENCE</scope>
    <source>
        <strain evidence="2">CHK184-25365</strain>
    </source>
</reference>
<evidence type="ECO:0000256" key="1">
    <source>
        <dbReference type="SAM" id="Phobius"/>
    </source>
</evidence>
<evidence type="ECO:0000313" key="2">
    <source>
        <dbReference type="EMBL" id="HIR41378.1"/>
    </source>
</evidence>
<sequence length="297" mass="33233">MYQQEMKDFPFEEQAPMAWAKTSYDLGKVTQAYRLLYQQRTGVILAIAVAVTAFYLPIAILNPLMGLSAGEAVDLSFLYRLILPLLLIWVLVAVWQIKLSRVAKMGLRSNHTVAITIFPDHIHLDSHSDLSAQVWDWRYSDIRKVCSDGEQVVLYGPGAVAMFQLSDLEGDASQALELLKGKVKRFSGPTWLTQGRPKGKMLRGKGFSRLRIALLVLFVLSCCAVLVGLILSSYFSTHKGFEYFYCGFCLVLPIPIITFLLGEWGQRRGLPTKKERIAGAVVTAVLLLLALLFFAVR</sequence>
<keyword evidence="1" id="KW-0812">Transmembrane</keyword>
<dbReference type="AlphaFoldDB" id="A0A9D1AK49"/>
<comment type="caution">
    <text evidence="2">The sequence shown here is derived from an EMBL/GenBank/DDBJ whole genome shotgun (WGS) entry which is preliminary data.</text>
</comment>
<feature type="transmembrane region" description="Helical" evidence="1">
    <location>
        <begin position="241"/>
        <end position="265"/>
    </location>
</feature>
<dbReference type="Proteomes" id="UP000886749">
    <property type="component" value="Unassembled WGS sequence"/>
</dbReference>
<feature type="transmembrane region" description="Helical" evidence="1">
    <location>
        <begin position="77"/>
        <end position="95"/>
    </location>
</feature>
<name>A0A9D1AK49_9FIRM</name>
<gene>
    <name evidence="2" type="ORF">IAB36_06090</name>
</gene>
<accession>A0A9D1AK49</accession>